<reference evidence="1" key="1">
    <citation type="submission" date="2018-01" db="EMBL/GenBank/DDBJ databases">
        <title>An insight into the sialome of Amazonian anophelines.</title>
        <authorList>
            <person name="Ribeiro J.M."/>
            <person name="Scarpassa V."/>
            <person name="Calvo E."/>
        </authorList>
    </citation>
    <scope>NUCLEOTIDE SEQUENCE</scope>
    <source>
        <tissue evidence="1">Salivary glands</tissue>
    </source>
</reference>
<name>A0A2M3ZWJ2_9DIPT</name>
<protein>
    <submittedName>
        <fullName evidence="1">Putative secreted peptide</fullName>
    </submittedName>
</protein>
<dbReference type="AlphaFoldDB" id="A0A2M3ZWJ2"/>
<proteinExistence type="predicted"/>
<organism evidence="1">
    <name type="scientific">Anopheles braziliensis</name>
    <dbReference type="NCBI Taxonomy" id="58242"/>
    <lineage>
        <taxon>Eukaryota</taxon>
        <taxon>Metazoa</taxon>
        <taxon>Ecdysozoa</taxon>
        <taxon>Arthropoda</taxon>
        <taxon>Hexapoda</taxon>
        <taxon>Insecta</taxon>
        <taxon>Pterygota</taxon>
        <taxon>Neoptera</taxon>
        <taxon>Endopterygota</taxon>
        <taxon>Diptera</taxon>
        <taxon>Nematocera</taxon>
        <taxon>Culicoidea</taxon>
        <taxon>Culicidae</taxon>
        <taxon>Anophelinae</taxon>
        <taxon>Anopheles</taxon>
    </lineage>
</organism>
<evidence type="ECO:0000313" key="1">
    <source>
        <dbReference type="EMBL" id="MBW32830.1"/>
    </source>
</evidence>
<sequence>MGFSWWATGRVPEGIMLVTVLSANLVDRARPANVRCIGHGVFPVRPKRVANPKGACGHTSLTPSLRLK</sequence>
<accession>A0A2M3ZWJ2</accession>
<dbReference type="EMBL" id="GGFM01012079">
    <property type="protein sequence ID" value="MBW32830.1"/>
    <property type="molecule type" value="Transcribed_RNA"/>
</dbReference>